<sequence length="152" mass="16984">MQPRFHKTNSSNHLLAFMIFLCLITETSCLRDIRSKVLETPDVNIGNSLNFEEESQKVDFCYDAEGERHGLFSSWHDPLTGCQCSCQSVGNILVSVCDDNCDRQASTGEGDVDNQGLLSQNDEPFSSLLPSKRRTNVKPKAQNVPARSKLLF</sequence>
<dbReference type="WBParaSite" id="HNAJ_0001334701-mRNA-1">
    <property type="protein sequence ID" value="HNAJ_0001334701-mRNA-1"/>
    <property type="gene ID" value="HNAJ_0001334701"/>
</dbReference>
<evidence type="ECO:0000313" key="4">
    <source>
        <dbReference type="WBParaSite" id="HNAJ_0001334701-mRNA-1"/>
    </source>
</evidence>
<reference evidence="2 3" key="2">
    <citation type="submission" date="2018-11" db="EMBL/GenBank/DDBJ databases">
        <authorList>
            <consortium name="Pathogen Informatics"/>
        </authorList>
    </citation>
    <scope>NUCLEOTIDE SEQUENCE [LARGE SCALE GENOMIC DNA]</scope>
</reference>
<evidence type="ECO:0000313" key="3">
    <source>
        <dbReference type="Proteomes" id="UP000278807"/>
    </source>
</evidence>
<dbReference type="Proteomes" id="UP000278807">
    <property type="component" value="Unassembled WGS sequence"/>
</dbReference>
<dbReference type="EMBL" id="UZAE01015275">
    <property type="protein sequence ID" value="VDO15566.1"/>
    <property type="molecule type" value="Genomic_DNA"/>
</dbReference>
<organism evidence="4">
    <name type="scientific">Rodentolepis nana</name>
    <name type="common">Dwarf tapeworm</name>
    <name type="synonym">Hymenolepis nana</name>
    <dbReference type="NCBI Taxonomy" id="102285"/>
    <lineage>
        <taxon>Eukaryota</taxon>
        <taxon>Metazoa</taxon>
        <taxon>Spiralia</taxon>
        <taxon>Lophotrochozoa</taxon>
        <taxon>Platyhelminthes</taxon>
        <taxon>Cestoda</taxon>
        <taxon>Eucestoda</taxon>
        <taxon>Cyclophyllidea</taxon>
        <taxon>Hymenolepididae</taxon>
        <taxon>Rodentolepis</taxon>
    </lineage>
</organism>
<keyword evidence="1" id="KW-0732">Signal</keyword>
<gene>
    <name evidence="2" type="ORF">HNAJ_LOCUS13322</name>
</gene>
<evidence type="ECO:0000256" key="1">
    <source>
        <dbReference type="SAM" id="SignalP"/>
    </source>
</evidence>
<proteinExistence type="predicted"/>
<feature type="signal peptide" evidence="1">
    <location>
        <begin position="1"/>
        <end position="29"/>
    </location>
</feature>
<protein>
    <submittedName>
        <fullName evidence="4">PRKCSH-like domain-containing protein</fullName>
    </submittedName>
</protein>
<accession>A0A0R3TZP8</accession>
<feature type="chain" id="PRO_5043132160" evidence="1">
    <location>
        <begin position="30"/>
        <end position="152"/>
    </location>
</feature>
<name>A0A0R3TZP8_RODNA</name>
<dbReference type="OrthoDB" id="10357549at2759"/>
<reference evidence="4" key="1">
    <citation type="submission" date="2017-02" db="UniProtKB">
        <authorList>
            <consortium name="WormBaseParasite"/>
        </authorList>
    </citation>
    <scope>IDENTIFICATION</scope>
</reference>
<dbReference type="AlphaFoldDB" id="A0A0R3TZP8"/>
<evidence type="ECO:0000313" key="2">
    <source>
        <dbReference type="EMBL" id="VDO15566.1"/>
    </source>
</evidence>
<keyword evidence="3" id="KW-1185">Reference proteome</keyword>